<evidence type="ECO:0000256" key="1">
    <source>
        <dbReference type="ARBA" id="ARBA00007401"/>
    </source>
</evidence>
<dbReference type="SUPFAM" id="SSF49785">
    <property type="entry name" value="Galactose-binding domain-like"/>
    <property type="match status" value="1"/>
</dbReference>
<dbReference type="Gene3D" id="3.20.20.80">
    <property type="entry name" value="Glycosidases"/>
    <property type="match status" value="1"/>
</dbReference>
<comment type="caution">
    <text evidence="10">The sequence shown here is derived from an EMBL/GenBank/DDBJ whole genome shotgun (WGS) entry which is preliminary data.</text>
</comment>
<feature type="chain" id="PRO_5045219124" evidence="5">
    <location>
        <begin position="22"/>
        <end position="1030"/>
    </location>
</feature>
<dbReference type="Pfam" id="PF22666">
    <property type="entry name" value="Glyco_hydro_2_N2"/>
    <property type="match status" value="1"/>
</dbReference>
<dbReference type="SUPFAM" id="SSF51445">
    <property type="entry name" value="(Trans)glycosidases"/>
    <property type="match status" value="1"/>
</dbReference>
<keyword evidence="5" id="KW-0732">Signal</keyword>
<evidence type="ECO:0000259" key="7">
    <source>
        <dbReference type="Pfam" id="PF16355"/>
    </source>
</evidence>
<dbReference type="EMBL" id="JBHLZF010000001">
    <property type="protein sequence ID" value="MFB9897072.1"/>
    <property type="molecule type" value="Genomic_DNA"/>
</dbReference>
<dbReference type="Pfam" id="PF16355">
    <property type="entry name" value="DUF4982"/>
    <property type="match status" value="1"/>
</dbReference>
<dbReference type="RefSeq" id="WP_044249477.1">
    <property type="nucleotide sequence ID" value="NZ_JBHLZF010000001.1"/>
</dbReference>
<dbReference type="InterPro" id="IPR032311">
    <property type="entry name" value="DUF4982"/>
</dbReference>
<dbReference type="Pfam" id="PF18565">
    <property type="entry name" value="Glyco_hydro2_C5"/>
    <property type="match status" value="1"/>
</dbReference>
<dbReference type="InterPro" id="IPR017853">
    <property type="entry name" value="GH"/>
</dbReference>
<dbReference type="InterPro" id="IPR013783">
    <property type="entry name" value="Ig-like_fold"/>
</dbReference>
<dbReference type="InterPro" id="IPR040605">
    <property type="entry name" value="Glyco_hydro2_dom5"/>
</dbReference>
<dbReference type="Proteomes" id="UP001589688">
    <property type="component" value="Unassembled WGS sequence"/>
</dbReference>
<evidence type="ECO:0000259" key="6">
    <source>
        <dbReference type="Pfam" id="PF00703"/>
    </source>
</evidence>
<feature type="domain" description="DUF4982" evidence="7">
    <location>
        <begin position="619"/>
        <end position="677"/>
    </location>
</feature>
<gene>
    <name evidence="10" type="ORF">ACFFK8_04390</name>
</gene>
<evidence type="ECO:0000256" key="2">
    <source>
        <dbReference type="ARBA" id="ARBA00022801"/>
    </source>
</evidence>
<dbReference type="PANTHER" id="PTHR42732">
    <property type="entry name" value="BETA-GALACTOSIDASE"/>
    <property type="match status" value="1"/>
</dbReference>
<evidence type="ECO:0000256" key="5">
    <source>
        <dbReference type="SAM" id="SignalP"/>
    </source>
</evidence>
<evidence type="ECO:0000313" key="11">
    <source>
        <dbReference type="Proteomes" id="UP001589688"/>
    </source>
</evidence>
<evidence type="ECO:0000259" key="8">
    <source>
        <dbReference type="Pfam" id="PF18565"/>
    </source>
</evidence>
<dbReference type="InterPro" id="IPR051913">
    <property type="entry name" value="GH2_Domain-Containing"/>
</dbReference>
<feature type="domain" description="Beta-mannosidase-like galactose-binding" evidence="9">
    <location>
        <begin position="73"/>
        <end position="163"/>
    </location>
</feature>
<dbReference type="SUPFAM" id="SSF49303">
    <property type="entry name" value="beta-Galactosidase/glucuronidase domain"/>
    <property type="match status" value="1"/>
</dbReference>
<dbReference type="Gene3D" id="2.60.120.260">
    <property type="entry name" value="Galactose-binding domain-like"/>
    <property type="match status" value="1"/>
</dbReference>
<evidence type="ECO:0000259" key="9">
    <source>
        <dbReference type="Pfam" id="PF22666"/>
    </source>
</evidence>
<feature type="region of interest" description="Disordered" evidence="4">
    <location>
        <begin position="758"/>
        <end position="783"/>
    </location>
</feature>
<dbReference type="InterPro" id="IPR006102">
    <property type="entry name" value="Ig-like_GH2"/>
</dbReference>
<keyword evidence="3" id="KW-0326">Glycosidase</keyword>
<name>A0ABV5ZI81_9BACT</name>
<dbReference type="InterPro" id="IPR054593">
    <property type="entry name" value="Beta-mannosidase-like_N2"/>
</dbReference>
<comment type="similarity">
    <text evidence="1">Belongs to the glycosyl hydrolase 2 family.</text>
</comment>
<dbReference type="InterPro" id="IPR036156">
    <property type="entry name" value="Beta-gal/glucu_dom_sf"/>
</dbReference>
<accession>A0ABV5ZI81</accession>
<dbReference type="InterPro" id="IPR008979">
    <property type="entry name" value="Galactose-bd-like_sf"/>
</dbReference>
<feature type="domain" description="Glycoside hydrolase family 2 immunoglobulin-like beta-sandwich" evidence="6">
    <location>
        <begin position="207"/>
        <end position="309"/>
    </location>
</feature>
<feature type="domain" description="Glycoside hydrolase family 2" evidence="8">
    <location>
        <begin position="701"/>
        <end position="742"/>
    </location>
</feature>
<evidence type="ECO:0000256" key="4">
    <source>
        <dbReference type="SAM" id="MobiDB-lite"/>
    </source>
</evidence>
<dbReference type="PANTHER" id="PTHR42732:SF1">
    <property type="entry name" value="BETA-MANNOSIDASE"/>
    <property type="match status" value="1"/>
</dbReference>
<organism evidence="10 11">
    <name type="scientific">Hallella seregens ATCC 51272</name>
    <dbReference type="NCBI Taxonomy" id="1336250"/>
    <lineage>
        <taxon>Bacteria</taxon>
        <taxon>Pseudomonadati</taxon>
        <taxon>Bacteroidota</taxon>
        <taxon>Bacteroidia</taxon>
        <taxon>Bacteroidales</taxon>
        <taxon>Prevotellaceae</taxon>
        <taxon>Hallella</taxon>
    </lineage>
</organism>
<feature type="signal peptide" evidence="5">
    <location>
        <begin position="1"/>
        <end position="21"/>
    </location>
</feature>
<evidence type="ECO:0000313" key="10">
    <source>
        <dbReference type="EMBL" id="MFB9897072.1"/>
    </source>
</evidence>
<proteinExistence type="inferred from homology"/>
<dbReference type="Gene3D" id="2.60.40.10">
    <property type="entry name" value="Immunoglobulins"/>
    <property type="match status" value="3"/>
</dbReference>
<sequence length="1030" mass="115166">MHIKHLLLLLVLAAAGLGTRAAGRQKLNFNSGWLLRLGPAEGAEAPDYDDHTWQRVTLPRAWNEAEAFRRPIHQLSDTTMWYRKHFRLRAVAGRKFFVEFEGVRFGAEVYVNGHRLGLTENGVMASGWDLTPYVHEGENVIAVWVDSSWRYHERSSGSPYQWNDRNFNANYGGIPKNVWLHETDRLYQTLPLYSNLRTTGVYIYGTDYDIAGHAVTLHAESQVRNDDDRPRSFTYRCEVADKDGRTVARFGGRRVTMQPGETCNVAAEGRLTGAHFWSWGYGYLYTVTTRLMDDDGTPVDDHVVRTGFRKTRFAEGRIWLNDRIIMMHGYAQRTSNEWPGVGMSVPAWLSDYSNRLQVESGGNLVRWMHVTPWKQDVESCDRVGLIQAMPAGDAEKDVTGRRWEQRVELMRDAIIYNRNNPSILFYEGGNESISPEHMAELRRLRDRYDPHGGRAIGSREMLDVDEAEYGGEMLYVNKSKGKPYWQMEYYRDEGLRKYWDDYSYPFHREGAGPLYRGAPAPDYNHNQDRLACGMVERWHDYFVDRPGTGRRVNSGGAKIVFSDTNTHFRGEANYRTSGVTDAMRIPKDAFFAHQVMWNGWVTPEHDGTHIIGHWNYEPGTVKPVYVVSTGDDVELLVNGRSIGHGRRSHEYLFTVDSVAFEPGRLEAVSRRDGRVVARHTIETAGPADHLRATVIGNPLGFKADGADMALVQVEVVDAEGRRCPLDNRMVNFSLSGEGEWLGGIARPVGPCTNDDAAVPAHTASGPTTRPNGSAATGQGRPGLLDGPATTSAFGNYIRELSLPVECGVNRVLVRSTPTPGVITLHALADGLKPVTLELHTTALDTREGVSSYNPGLALPLCLDRGETPATPSCRDVRRTLDVASVQVGSNAADALKAIDDNELSEWKSDGTPANAWATFTLAHPARVDEVVLKLTGWRNKVYPLAIYAGRQKVWEGWTYATLGYVHIDIPRGVKSRSLTIRMLGPSRDSTKFGEIKELAGGATGELDRTASAKGRTELRIVEIDLLQKTE</sequence>
<keyword evidence="11" id="KW-1185">Reference proteome</keyword>
<feature type="compositionally biased region" description="Polar residues" evidence="4">
    <location>
        <begin position="764"/>
        <end position="776"/>
    </location>
</feature>
<keyword evidence="2" id="KW-0378">Hydrolase</keyword>
<protein>
    <submittedName>
        <fullName evidence="10">Sugar-binding domain-containing protein</fullName>
    </submittedName>
</protein>
<dbReference type="Pfam" id="PF00703">
    <property type="entry name" value="Glyco_hydro_2"/>
    <property type="match status" value="1"/>
</dbReference>
<evidence type="ECO:0000256" key="3">
    <source>
        <dbReference type="ARBA" id="ARBA00023295"/>
    </source>
</evidence>
<reference evidence="10 11" key="1">
    <citation type="submission" date="2024-09" db="EMBL/GenBank/DDBJ databases">
        <authorList>
            <person name="Sun Q."/>
            <person name="Mori K."/>
        </authorList>
    </citation>
    <scope>NUCLEOTIDE SEQUENCE [LARGE SCALE GENOMIC DNA]</scope>
    <source>
        <strain evidence="10 11">ATCC 51272</strain>
    </source>
</reference>